<sequence length="477" mass="49170">MKSLEPAPLRVLERLSIHPWLVVGVTCAGAFIGQLDASIVQLALPALAQGFDVRVDSVRWVAIAYLLAFACSLAVSGRVSEMMGRKLPYLLGFALFTLASLLCGQAETLEQLVALRALQGVGGGLLGANSMTILVSSVPADKRPHAIGWFTTAQAVGVSLGPIAGGLLLDGLGWRWIFWAAVPFGLLAFAMGWLVLPRSPEGSRKSDETFDVAGAVLLVPALGLGLLALTQVSVWPVASPAMLASAGASILFLVLFLWREQRARWPVVDVALFRARDFTMGFIGVVMGYALLYGMLFLMSFAFVKGLDNSARVAGLKLATIPVLLGLLAPLGARLGARITARRTGAAGMALCLAAILGLVAISFGPDRLVVRLVALAMFGAGLGLFLAPNSHATIAAAPAGHAASAGGLVNLGRVLGSCLGVSAASSMLSWRLGLSGAADTMGPAFIEAVEGSLLVLAAFAVVAGAASLAVRPGSQP</sequence>
<evidence type="ECO:0000256" key="3">
    <source>
        <dbReference type="ARBA" id="ARBA00022989"/>
    </source>
</evidence>
<name>A0ABS6IIZ0_9HYPH</name>
<feature type="transmembrane region" description="Helical" evidence="5">
    <location>
        <begin position="453"/>
        <end position="471"/>
    </location>
</feature>
<dbReference type="Proteomes" id="UP000727907">
    <property type="component" value="Unassembled WGS sequence"/>
</dbReference>
<feature type="transmembrane region" description="Helical" evidence="5">
    <location>
        <begin position="146"/>
        <end position="164"/>
    </location>
</feature>
<protein>
    <submittedName>
        <fullName evidence="7">MFS transporter</fullName>
    </submittedName>
</protein>
<dbReference type="PANTHER" id="PTHR42718">
    <property type="entry name" value="MAJOR FACILITATOR SUPERFAMILY MULTIDRUG TRANSPORTER MFSC"/>
    <property type="match status" value="1"/>
</dbReference>
<dbReference type="InterPro" id="IPR005829">
    <property type="entry name" value="Sugar_transporter_CS"/>
</dbReference>
<feature type="transmembrane region" description="Helical" evidence="5">
    <location>
        <begin position="208"/>
        <end position="229"/>
    </location>
</feature>
<dbReference type="Pfam" id="PF07690">
    <property type="entry name" value="MFS_1"/>
    <property type="match status" value="1"/>
</dbReference>
<proteinExistence type="predicted"/>
<evidence type="ECO:0000313" key="8">
    <source>
        <dbReference type="Proteomes" id="UP000727907"/>
    </source>
</evidence>
<comment type="subcellular location">
    <subcellularLocation>
        <location evidence="1">Membrane</location>
        <topology evidence="1">Multi-pass membrane protein</topology>
    </subcellularLocation>
</comment>
<feature type="transmembrane region" description="Helical" evidence="5">
    <location>
        <begin position="87"/>
        <end position="107"/>
    </location>
</feature>
<evidence type="ECO:0000313" key="7">
    <source>
        <dbReference type="EMBL" id="MBU8874567.1"/>
    </source>
</evidence>
<dbReference type="PROSITE" id="PS50850">
    <property type="entry name" value="MFS"/>
    <property type="match status" value="1"/>
</dbReference>
<feature type="transmembrane region" description="Helical" evidence="5">
    <location>
        <begin position="113"/>
        <end position="134"/>
    </location>
</feature>
<dbReference type="EMBL" id="JAHOPB010000001">
    <property type="protein sequence ID" value="MBU8874567.1"/>
    <property type="molecule type" value="Genomic_DNA"/>
</dbReference>
<dbReference type="InterPro" id="IPR011701">
    <property type="entry name" value="MFS"/>
</dbReference>
<comment type="caution">
    <text evidence="7">The sequence shown here is derived from an EMBL/GenBank/DDBJ whole genome shotgun (WGS) entry which is preliminary data.</text>
</comment>
<dbReference type="CDD" id="cd17321">
    <property type="entry name" value="MFS_MMR_MDR_like"/>
    <property type="match status" value="1"/>
</dbReference>
<evidence type="ECO:0000256" key="2">
    <source>
        <dbReference type="ARBA" id="ARBA00022692"/>
    </source>
</evidence>
<dbReference type="PANTHER" id="PTHR42718:SF48">
    <property type="entry name" value="CONSERVED TWO-DOMAIN MEMBRANE PROTEIN-RELATED"/>
    <property type="match status" value="1"/>
</dbReference>
<feature type="transmembrane region" description="Helical" evidence="5">
    <location>
        <begin position="278"/>
        <end position="302"/>
    </location>
</feature>
<feature type="transmembrane region" description="Helical" evidence="5">
    <location>
        <begin position="314"/>
        <end position="333"/>
    </location>
</feature>
<feature type="transmembrane region" description="Helical" evidence="5">
    <location>
        <begin position="235"/>
        <end position="258"/>
    </location>
</feature>
<dbReference type="RefSeq" id="WP_216960323.1">
    <property type="nucleotide sequence ID" value="NZ_JAHOPB010000001.1"/>
</dbReference>
<evidence type="ECO:0000259" key="6">
    <source>
        <dbReference type="PROSITE" id="PS50850"/>
    </source>
</evidence>
<reference evidence="7 8" key="1">
    <citation type="submission" date="2021-06" db="EMBL/GenBank/DDBJ databases">
        <authorList>
            <person name="Lee D.H."/>
        </authorList>
    </citation>
    <scope>NUCLEOTIDE SEQUENCE [LARGE SCALE GENOMIC DNA]</scope>
    <source>
        <strain evidence="7 8">MMS21-HV4-11</strain>
    </source>
</reference>
<feature type="transmembrane region" description="Helical" evidence="5">
    <location>
        <begin position="20"/>
        <end position="45"/>
    </location>
</feature>
<feature type="transmembrane region" description="Helical" evidence="5">
    <location>
        <begin position="370"/>
        <end position="388"/>
    </location>
</feature>
<accession>A0ABS6IIZ0</accession>
<keyword evidence="3 5" id="KW-1133">Transmembrane helix</keyword>
<evidence type="ECO:0000256" key="4">
    <source>
        <dbReference type="ARBA" id="ARBA00023136"/>
    </source>
</evidence>
<dbReference type="InterPro" id="IPR020846">
    <property type="entry name" value="MFS_dom"/>
</dbReference>
<organism evidence="7 8">
    <name type="scientific">Reyranella humidisoli</name>
    <dbReference type="NCBI Taxonomy" id="2849149"/>
    <lineage>
        <taxon>Bacteria</taxon>
        <taxon>Pseudomonadati</taxon>
        <taxon>Pseudomonadota</taxon>
        <taxon>Alphaproteobacteria</taxon>
        <taxon>Hyphomicrobiales</taxon>
        <taxon>Reyranellaceae</taxon>
        <taxon>Reyranella</taxon>
    </lineage>
</organism>
<dbReference type="PROSITE" id="PS00216">
    <property type="entry name" value="SUGAR_TRANSPORT_1"/>
    <property type="match status" value="1"/>
</dbReference>
<evidence type="ECO:0000256" key="5">
    <source>
        <dbReference type="SAM" id="Phobius"/>
    </source>
</evidence>
<feature type="transmembrane region" description="Helical" evidence="5">
    <location>
        <begin position="176"/>
        <end position="196"/>
    </location>
</feature>
<evidence type="ECO:0000256" key="1">
    <source>
        <dbReference type="ARBA" id="ARBA00004141"/>
    </source>
</evidence>
<feature type="domain" description="Major facilitator superfamily (MFS) profile" evidence="6">
    <location>
        <begin position="22"/>
        <end position="476"/>
    </location>
</feature>
<feature type="transmembrane region" description="Helical" evidence="5">
    <location>
        <begin position="409"/>
        <end position="433"/>
    </location>
</feature>
<keyword evidence="2 5" id="KW-0812">Transmembrane</keyword>
<keyword evidence="4 5" id="KW-0472">Membrane</keyword>
<keyword evidence="8" id="KW-1185">Reference proteome</keyword>
<feature type="transmembrane region" description="Helical" evidence="5">
    <location>
        <begin position="57"/>
        <end position="75"/>
    </location>
</feature>
<gene>
    <name evidence="7" type="ORF">KQ910_12405</name>
</gene>
<feature type="transmembrane region" description="Helical" evidence="5">
    <location>
        <begin position="345"/>
        <end position="364"/>
    </location>
</feature>